<dbReference type="Gene3D" id="3.30.70.270">
    <property type="match status" value="1"/>
</dbReference>
<evidence type="ECO:0000313" key="3">
    <source>
        <dbReference type="Proteomes" id="UP000257109"/>
    </source>
</evidence>
<dbReference type="Proteomes" id="UP000257109">
    <property type="component" value="Unassembled WGS sequence"/>
</dbReference>
<dbReference type="SUPFAM" id="SSF56672">
    <property type="entry name" value="DNA/RNA polymerases"/>
    <property type="match status" value="1"/>
</dbReference>
<evidence type="ECO:0000313" key="2">
    <source>
        <dbReference type="EMBL" id="RDY07869.1"/>
    </source>
</evidence>
<dbReference type="InterPro" id="IPR053134">
    <property type="entry name" value="RNA-dir_DNA_polymerase"/>
</dbReference>
<feature type="domain" description="Reverse transcriptase" evidence="1">
    <location>
        <begin position="129"/>
        <end position="192"/>
    </location>
</feature>
<sequence>MNPNLLDVFKKEVTKLLAVGIIYPISDSQWVSPVQVMPKKSRMTVIKNWQVKMVPARIQNTWHVCIDYRKLNQATRKDHFSLSFIDQVLEKLVDSHSTCGSTQDYLHMYVWNVCIYKDVIWTVQRLEYFQRCMISIFSDLLEYFMEVFMDDFTVYAESFEACLDNLSKVLRRFINSNLVLNFEKCHFMIAEGIVLGHLVSTRGIEVEKAKIYVISSLPNLASMREVFIGDLSKTSVRSPCLCPRVEEKTYVHAHPPSTELEASIQANVRRLQLRARGSPRPTTLKYLLKKPYANLRLIWFMLLLEEFDVEIRDKKGVENAVVDHLSQLEREPKPIPIQDEFLDEQILQMTHATPWYADICNCLVSSMYPITASKAVKERLESDAKYYIWDDPYLWRLCNGQVTRRCISEFKIKWVLHFCHSMTEGGHYGSM</sequence>
<dbReference type="CDD" id="cd01647">
    <property type="entry name" value="RT_LTR"/>
    <property type="match status" value="1"/>
</dbReference>
<gene>
    <name evidence="2" type="primary">pol</name>
    <name evidence="2" type="ORF">CR513_07945</name>
</gene>
<dbReference type="InterPro" id="IPR043502">
    <property type="entry name" value="DNA/RNA_pol_sf"/>
</dbReference>
<protein>
    <submittedName>
        <fullName evidence="2">Retrovirus-related Pol polyprotein</fullName>
    </submittedName>
</protein>
<keyword evidence="3" id="KW-1185">Reference proteome</keyword>
<dbReference type="PANTHER" id="PTHR24559:SF444">
    <property type="entry name" value="REVERSE TRANSCRIPTASE DOMAIN-CONTAINING PROTEIN"/>
    <property type="match status" value="1"/>
</dbReference>
<organism evidence="2 3">
    <name type="scientific">Mucuna pruriens</name>
    <name type="common">Velvet bean</name>
    <name type="synonym">Dolichos pruriens</name>
    <dbReference type="NCBI Taxonomy" id="157652"/>
    <lineage>
        <taxon>Eukaryota</taxon>
        <taxon>Viridiplantae</taxon>
        <taxon>Streptophyta</taxon>
        <taxon>Embryophyta</taxon>
        <taxon>Tracheophyta</taxon>
        <taxon>Spermatophyta</taxon>
        <taxon>Magnoliopsida</taxon>
        <taxon>eudicotyledons</taxon>
        <taxon>Gunneridae</taxon>
        <taxon>Pentapetalae</taxon>
        <taxon>rosids</taxon>
        <taxon>fabids</taxon>
        <taxon>Fabales</taxon>
        <taxon>Fabaceae</taxon>
        <taxon>Papilionoideae</taxon>
        <taxon>50 kb inversion clade</taxon>
        <taxon>NPAAA clade</taxon>
        <taxon>indigoferoid/millettioid clade</taxon>
        <taxon>Phaseoleae</taxon>
        <taxon>Mucuna</taxon>
    </lineage>
</organism>
<proteinExistence type="predicted"/>
<accession>A0A371HYM1</accession>
<dbReference type="AlphaFoldDB" id="A0A371HYM1"/>
<dbReference type="InterPro" id="IPR043128">
    <property type="entry name" value="Rev_trsase/Diguanyl_cyclase"/>
</dbReference>
<feature type="non-terminal residue" evidence="2">
    <location>
        <position position="1"/>
    </location>
</feature>
<reference evidence="2" key="1">
    <citation type="submission" date="2018-05" db="EMBL/GenBank/DDBJ databases">
        <title>Draft genome of Mucuna pruriens seed.</title>
        <authorList>
            <person name="Nnadi N.E."/>
            <person name="Vos R."/>
            <person name="Hasami M.H."/>
            <person name="Devisetty U.K."/>
            <person name="Aguiy J.C."/>
        </authorList>
    </citation>
    <scope>NUCLEOTIDE SEQUENCE [LARGE SCALE GENOMIC DNA]</scope>
    <source>
        <strain evidence="2">JCA_2017</strain>
    </source>
</reference>
<dbReference type="PANTHER" id="PTHR24559">
    <property type="entry name" value="TRANSPOSON TY3-I GAG-POL POLYPROTEIN"/>
    <property type="match status" value="1"/>
</dbReference>
<comment type="caution">
    <text evidence="2">The sequence shown here is derived from an EMBL/GenBank/DDBJ whole genome shotgun (WGS) entry which is preliminary data.</text>
</comment>
<name>A0A371HYM1_MUCPR</name>
<dbReference type="Gene3D" id="3.10.10.10">
    <property type="entry name" value="HIV Type 1 Reverse Transcriptase, subunit A, domain 1"/>
    <property type="match status" value="1"/>
</dbReference>
<evidence type="ECO:0000259" key="1">
    <source>
        <dbReference type="Pfam" id="PF00078"/>
    </source>
</evidence>
<dbReference type="EMBL" id="QJKJ01001382">
    <property type="protein sequence ID" value="RDY07869.1"/>
    <property type="molecule type" value="Genomic_DNA"/>
</dbReference>
<dbReference type="InterPro" id="IPR000477">
    <property type="entry name" value="RT_dom"/>
</dbReference>
<dbReference type="Pfam" id="PF00078">
    <property type="entry name" value="RVT_1"/>
    <property type="match status" value="1"/>
</dbReference>
<dbReference type="OrthoDB" id="10055717at2759"/>